<comment type="similarity">
    <text evidence="1">Belongs to the bZIP family. Jun subfamily.</text>
</comment>
<evidence type="ECO:0000256" key="3">
    <source>
        <dbReference type="ARBA" id="ARBA00023125"/>
    </source>
</evidence>
<comment type="caution">
    <text evidence="8">The sequence shown here is derived from an EMBL/GenBank/DDBJ whole genome shotgun (WGS) entry which is preliminary data.</text>
</comment>
<dbReference type="SUPFAM" id="SSF57959">
    <property type="entry name" value="Leucine zipper domain"/>
    <property type="match status" value="1"/>
</dbReference>
<keyword evidence="2" id="KW-0805">Transcription regulation</keyword>
<keyword evidence="9" id="KW-1185">Reference proteome</keyword>
<dbReference type="Proteomes" id="UP001642540">
    <property type="component" value="Unassembled WGS sequence"/>
</dbReference>
<dbReference type="InterPro" id="IPR002112">
    <property type="entry name" value="Leuzip_Jun"/>
</dbReference>
<evidence type="ECO:0000313" key="8">
    <source>
        <dbReference type="EMBL" id="CAL8108525.1"/>
    </source>
</evidence>
<protein>
    <recommendedName>
        <fullName evidence="7">BZIP domain-containing protein</fullName>
    </recommendedName>
</protein>
<keyword evidence="5" id="KW-0175">Coiled coil</keyword>
<keyword evidence="3" id="KW-0238">DNA-binding</keyword>
<dbReference type="PROSITE" id="PS50217">
    <property type="entry name" value="BZIP"/>
    <property type="match status" value="1"/>
</dbReference>
<evidence type="ECO:0000259" key="7">
    <source>
        <dbReference type="PROSITE" id="PS50217"/>
    </source>
</evidence>
<dbReference type="PROSITE" id="PS00036">
    <property type="entry name" value="BZIP_BASIC"/>
    <property type="match status" value="1"/>
</dbReference>
<dbReference type="InterPro" id="IPR005643">
    <property type="entry name" value="JNK"/>
</dbReference>
<dbReference type="PRINTS" id="PR00043">
    <property type="entry name" value="LEUZIPPRJUN"/>
</dbReference>
<dbReference type="InterPro" id="IPR046347">
    <property type="entry name" value="bZIP_sf"/>
</dbReference>
<evidence type="ECO:0000256" key="5">
    <source>
        <dbReference type="SAM" id="Coils"/>
    </source>
</evidence>
<organism evidence="8 9">
    <name type="scientific">Orchesella dallaii</name>
    <dbReference type="NCBI Taxonomy" id="48710"/>
    <lineage>
        <taxon>Eukaryota</taxon>
        <taxon>Metazoa</taxon>
        <taxon>Ecdysozoa</taxon>
        <taxon>Arthropoda</taxon>
        <taxon>Hexapoda</taxon>
        <taxon>Collembola</taxon>
        <taxon>Entomobryomorpha</taxon>
        <taxon>Entomobryoidea</taxon>
        <taxon>Orchesellidae</taxon>
        <taxon>Orchesellinae</taxon>
        <taxon>Orchesella</taxon>
    </lineage>
</organism>
<evidence type="ECO:0000256" key="1">
    <source>
        <dbReference type="ARBA" id="ARBA00006882"/>
    </source>
</evidence>
<name>A0ABP1QRT1_9HEXA</name>
<dbReference type="EMBL" id="CAXLJM020000040">
    <property type="protein sequence ID" value="CAL8108525.1"/>
    <property type="molecule type" value="Genomic_DNA"/>
</dbReference>
<dbReference type="SMART" id="SM00338">
    <property type="entry name" value="BRLZ"/>
    <property type="match status" value="1"/>
</dbReference>
<dbReference type="PANTHER" id="PTHR11462">
    <property type="entry name" value="JUN TRANSCRIPTION FACTOR-RELATED"/>
    <property type="match status" value="1"/>
</dbReference>
<feature type="compositionally biased region" description="Acidic residues" evidence="6">
    <location>
        <begin position="254"/>
        <end position="265"/>
    </location>
</feature>
<dbReference type="PANTHER" id="PTHR11462:SF35">
    <property type="entry name" value="TRANSCRIPTION FACTOR JRA"/>
    <property type="match status" value="1"/>
</dbReference>
<evidence type="ECO:0000256" key="4">
    <source>
        <dbReference type="ARBA" id="ARBA00023163"/>
    </source>
</evidence>
<dbReference type="Gene3D" id="1.20.5.170">
    <property type="match status" value="1"/>
</dbReference>
<evidence type="ECO:0000313" key="9">
    <source>
        <dbReference type="Proteomes" id="UP001642540"/>
    </source>
</evidence>
<proteinExistence type="inferred from homology"/>
<dbReference type="InterPro" id="IPR050946">
    <property type="entry name" value="AP-1_TF_bZIP"/>
</dbReference>
<dbReference type="InterPro" id="IPR004827">
    <property type="entry name" value="bZIP"/>
</dbReference>
<dbReference type="Pfam" id="PF03957">
    <property type="entry name" value="Jun"/>
    <property type="match status" value="1"/>
</dbReference>
<gene>
    <name evidence="8" type="ORF">ODALV1_LOCUS13008</name>
</gene>
<feature type="region of interest" description="Disordered" evidence="6">
    <location>
        <begin position="247"/>
        <end position="280"/>
    </location>
</feature>
<keyword evidence="4" id="KW-0804">Transcription</keyword>
<dbReference type="CDD" id="cd14696">
    <property type="entry name" value="bZIP_Jun"/>
    <property type="match status" value="1"/>
</dbReference>
<accession>A0ABP1QRT1</accession>
<evidence type="ECO:0000256" key="6">
    <source>
        <dbReference type="SAM" id="MobiDB-lite"/>
    </source>
</evidence>
<feature type="coiled-coil region" evidence="5">
    <location>
        <begin position="299"/>
        <end position="333"/>
    </location>
</feature>
<feature type="region of interest" description="Disordered" evidence="6">
    <location>
        <begin position="205"/>
        <end position="234"/>
    </location>
</feature>
<feature type="domain" description="BZIP" evidence="7">
    <location>
        <begin position="281"/>
        <end position="344"/>
    </location>
</feature>
<reference evidence="8 9" key="1">
    <citation type="submission" date="2024-08" db="EMBL/GenBank/DDBJ databases">
        <authorList>
            <person name="Cucini C."/>
            <person name="Frati F."/>
        </authorList>
    </citation>
    <scope>NUCLEOTIDE SEQUENCE [LARGE SCALE GENOMIC DNA]</scope>
</reference>
<sequence length="361" mass="41265">MRNENRTNTIGRWSHDSFLIQPFSFQQQTIFYHFTLYVFNTNHFIRTLFSPLTTLTHIPDVLMDVELPVELPEYYYPEQYYSDYGNVIVKQETMSYTPNSNWNVPTTTSMLIPNSSQLKRKMTLDLNVAKRARPGGFNEELLTTADLNKVAISTPEMTEMLYRELQTPRAQPSGLAQDGSNASVFFPKNVTEEQEQYVKEFEKHLKQMHESGTNTTSSSFGEDESSSASSYNPKSGAYDFNNVIVKEEPQTVPDTDESDDDDDDIANTANMTPIDMANQEKIKLERKRQRNRLAASKCRKRKLERIARLEDKVNQLKSENAELGTVLLKLREQVGVLKNQVMEHVQAGCPIMVNTGSGNFN</sequence>
<evidence type="ECO:0000256" key="2">
    <source>
        <dbReference type="ARBA" id="ARBA00023015"/>
    </source>
</evidence>
<dbReference type="Pfam" id="PF00170">
    <property type="entry name" value="bZIP_1"/>
    <property type="match status" value="1"/>
</dbReference>